<dbReference type="Proteomes" id="UP000823485">
    <property type="component" value="Unassembled WGS sequence"/>
</dbReference>
<protein>
    <submittedName>
        <fullName evidence="5">Purine catabolism regulator</fullName>
    </submittedName>
</protein>
<dbReference type="Gene3D" id="1.10.10.2840">
    <property type="entry name" value="PucR C-terminal helix-turn-helix domain"/>
    <property type="match status" value="1"/>
</dbReference>
<feature type="domain" description="PucR C-terminal helix-turn-helix" evidence="3">
    <location>
        <begin position="486"/>
        <end position="543"/>
    </location>
</feature>
<keyword evidence="6" id="KW-1185">Reference proteome</keyword>
<proteinExistence type="inferred from homology"/>
<dbReference type="PANTHER" id="PTHR33744">
    <property type="entry name" value="CARBOHYDRATE DIACID REGULATOR"/>
    <property type="match status" value="1"/>
</dbReference>
<gene>
    <name evidence="5" type="ORF">JOC94_000078</name>
</gene>
<dbReference type="InterPro" id="IPR025736">
    <property type="entry name" value="PucR_C-HTH_dom"/>
</dbReference>
<feature type="domain" description="Purine catabolism PurC-like" evidence="2">
    <location>
        <begin position="9"/>
        <end position="125"/>
    </location>
</feature>
<dbReference type="Pfam" id="PF07905">
    <property type="entry name" value="PucR"/>
    <property type="match status" value="1"/>
</dbReference>
<dbReference type="InterPro" id="IPR012914">
    <property type="entry name" value="PucR_dom"/>
</dbReference>
<dbReference type="PANTHER" id="PTHR33744:SF1">
    <property type="entry name" value="DNA-BINDING TRANSCRIPTIONAL ACTIVATOR ADER"/>
    <property type="match status" value="1"/>
</dbReference>
<comment type="similarity">
    <text evidence="1">Belongs to the CdaR family.</text>
</comment>
<evidence type="ECO:0000259" key="4">
    <source>
        <dbReference type="Pfam" id="PF17853"/>
    </source>
</evidence>
<dbReference type="InterPro" id="IPR042070">
    <property type="entry name" value="PucR_C-HTH_sf"/>
</dbReference>
<comment type="caution">
    <text evidence="5">The sequence shown here is derived from an EMBL/GenBank/DDBJ whole genome shotgun (WGS) entry which is preliminary data.</text>
</comment>
<evidence type="ECO:0000259" key="2">
    <source>
        <dbReference type="Pfam" id="PF07905"/>
    </source>
</evidence>
<reference evidence="5 6" key="1">
    <citation type="submission" date="2021-01" db="EMBL/GenBank/DDBJ databases">
        <title>Genomic Encyclopedia of Type Strains, Phase IV (KMG-IV): sequencing the most valuable type-strain genomes for metagenomic binning, comparative biology and taxonomic classification.</title>
        <authorList>
            <person name="Goeker M."/>
        </authorList>
    </citation>
    <scope>NUCLEOTIDE SEQUENCE [LARGE SCALE GENOMIC DNA]</scope>
    <source>
        <strain evidence="5 6">DSM 105453</strain>
    </source>
</reference>
<evidence type="ECO:0000256" key="1">
    <source>
        <dbReference type="ARBA" id="ARBA00006754"/>
    </source>
</evidence>
<evidence type="ECO:0000313" key="6">
    <source>
        <dbReference type="Proteomes" id="UP000823485"/>
    </source>
</evidence>
<organism evidence="5 6">
    <name type="scientific">Siminovitchia thermophila</name>
    <dbReference type="NCBI Taxonomy" id="1245522"/>
    <lineage>
        <taxon>Bacteria</taxon>
        <taxon>Bacillati</taxon>
        <taxon>Bacillota</taxon>
        <taxon>Bacilli</taxon>
        <taxon>Bacillales</taxon>
        <taxon>Bacillaceae</taxon>
        <taxon>Siminovitchia</taxon>
    </lineage>
</organism>
<dbReference type="Pfam" id="PF17853">
    <property type="entry name" value="GGDEF_2"/>
    <property type="match status" value="1"/>
</dbReference>
<evidence type="ECO:0000259" key="3">
    <source>
        <dbReference type="Pfam" id="PF13556"/>
    </source>
</evidence>
<feature type="domain" description="CdaR GGDEF-like" evidence="4">
    <location>
        <begin position="294"/>
        <end position="432"/>
    </location>
</feature>
<evidence type="ECO:0000313" key="5">
    <source>
        <dbReference type="EMBL" id="MBM7713112.1"/>
    </source>
</evidence>
<name>A0ABS2R0F1_9BACI</name>
<accession>A0ABS2R0F1</accession>
<dbReference type="InterPro" id="IPR041522">
    <property type="entry name" value="CdaR_GGDEF"/>
</dbReference>
<dbReference type="InterPro" id="IPR051448">
    <property type="entry name" value="CdaR-like_regulators"/>
</dbReference>
<sequence>MKKVEDLFLVDVFQNVKIIAGHAGVKRVVESIEISETPDVIHFLAENALLLTTGFAFKEDPSALYNLIAELSEYPCAGVAIKLKRFIDEVPQNVIDLANAKDFPIMKIPESLTLGTVAHQLLSFIWNHQIEELTYAIHVHKRFTNMMIKGYTLQSLIDNIGFLIKCPVLLLDPIGDIASFSKHFQKEDMKNIMNKTEEIIKKKREPFQVQKRFSIPDPNKEGDYISARIFHVKTMHPYPYLLIIFYMDKLSHPSSPLAIEQASTVISFTLLKNEAIRENSRMLENNFFTSLVDGNITNRQEIIHRGKQHGLLDNQKYACIVCKMDEEKQDPFSQNTEMMNRLYDYLNRFLDKSILKADAKNLVFMKDEFFVILMQCPKDLDDPLKNKIEEWLKEFQREAFSSLNISLSFGVGNFFNDIAYIPITYKEAVNAWEDGAELFRFSFINFYETKQLQEMIRLIPEENLLKFYENTLRSLSYPQNKDEESLLNTLMVYLDHNCEIAITARKLYVHRNTVKYRIAKCEEMLGYPIEDSQNSLNLRMALLMRSMFTEGK</sequence>
<dbReference type="Pfam" id="PF13556">
    <property type="entry name" value="HTH_30"/>
    <property type="match status" value="1"/>
</dbReference>
<dbReference type="EMBL" id="JAFBFH010000001">
    <property type="protein sequence ID" value="MBM7713112.1"/>
    <property type="molecule type" value="Genomic_DNA"/>
</dbReference>
<dbReference type="RefSeq" id="WP_077109837.1">
    <property type="nucleotide sequence ID" value="NZ_JAFBFH010000001.1"/>
</dbReference>